<evidence type="ECO:0000256" key="1">
    <source>
        <dbReference type="SAM" id="Phobius"/>
    </source>
</evidence>
<keyword evidence="1" id="KW-1133">Transmembrane helix</keyword>
<feature type="transmembrane region" description="Helical" evidence="1">
    <location>
        <begin position="77"/>
        <end position="99"/>
    </location>
</feature>
<keyword evidence="3" id="KW-1185">Reference proteome</keyword>
<feature type="transmembrane region" description="Helical" evidence="1">
    <location>
        <begin position="461"/>
        <end position="483"/>
    </location>
</feature>
<feature type="transmembrane region" description="Helical" evidence="1">
    <location>
        <begin position="181"/>
        <end position="200"/>
    </location>
</feature>
<feature type="transmembrane region" description="Helical" evidence="1">
    <location>
        <begin position="489"/>
        <end position="508"/>
    </location>
</feature>
<feature type="transmembrane region" description="Helical" evidence="1">
    <location>
        <begin position="328"/>
        <end position="356"/>
    </location>
</feature>
<keyword evidence="1" id="KW-0472">Membrane</keyword>
<proteinExistence type="predicted"/>
<protein>
    <submittedName>
        <fullName evidence="2">Uncharacterized protein</fullName>
    </submittedName>
</protein>
<name>A0A8K0MJ17_9ROSA</name>
<feature type="transmembrane region" description="Helical" evidence="1">
    <location>
        <begin position="368"/>
        <end position="388"/>
    </location>
</feature>
<organism evidence="2 3">
    <name type="scientific">Rhamnella rubrinervis</name>
    <dbReference type="NCBI Taxonomy" id="2594499"/>
    <lineage>
        <taxon>Eukaryota</taxon>
        <taxon>Viridiplantae</taxon>
        <taxon>Streptophyta</taxon>
        <taxon>Embryophyta</taxon>
        <taxon>Tracheophyta</taxon>
        <taxon>Spermatophyta</taxon>
        <taxon>Magnoliopsida</taxon>
        <taxon>eudicotyledons</taxon>
        <taxon>Gunneridae</taxon>
        <taxon>Pentapetalae</taxon>
        <taxon>rosids</taxon>
        <taxon>fabids</taxon>
        <taxon>Rosales</taxon>
        <taxon>Rhamnaceae</taxon>
        <taxon>rhamnoid group</taxon>
        <taxon>Rhamneae</taxon>
        <taxon>Rhamnella</taxon>
    </lineage>
</organism>
<feature type="transmembrane region" description="Helical" evidence="1">
    <location>
        <begin position="254"/>
        <end position="275"/>
    </location>
</feature>
<feature type="transmembrane region" description="Helical" evidence="1">
    <location>
        <begin position="287"/>
        <end position="307"/>
    </location>
</feature>
<keyword evidence="1" id="KW-0812">Transmembrane</keyword>
<dbReference type="PANTHER" id="PTHR37891">
    <property type="entry name" value="OS06G0113900 PROTEIN"/>
    <property type="match status" value="1"/>
</dbReference>
<dbReference type="SUPFAM" id="SSF103473">
    <property type="entry name" value="MFS general substrate transporter"/>
    <property type="match status" value="1"/>
</dbReference>
<dbReference type="PANTHER" id="PTHR37891:SF1">
    <property type="entry name" value="OS06G0113900 PROTEIN"/>
    <property type="match status" value="1"/>
</dbReference>
<dbReference type="Proteomes" id="UP000796880">
    <property type="component" value="Unassembled WGS sequence"/>
</dbReference>
<dbReference type="EMBL" id="VOIH02000004">
    <property type="protein sequence ID" value="KAF3447846.1"/>
    <property type="molecule type" value="Genomic_DNA"/>
</dbReference>
<reference evidence="2" key="1">
    <citation type="submission" date="2020-03" db="EMBL/GenBank/DDBJ databases">
        <title>A high-quality chromosome-level genome assembly of a woody plant with both climbing and erect habits, Rhamnella rubrinervis.</title>
        <authorList>
            <person name="Lu Z."/>
            <person name="Yang Y."/>
            <person name="Zhu X."/>
            <person name="Sun Y."/>
        </authorList>
    </citation>
    <scope>NUCLEOTIDE SEQUENCE</scope>
    <source>
        <strain evidence="2">BYM</strain>
        <tissue evidence="2">Leaf</tissue>
    </source>
</reference>
<sequence length="553" mass="60084">MGTDDDKVVAVHEASAITAQATSSDSTPAATPTTENVKGYMSSGDVKATRGLARGEAHKIYAGFEDKPSKLEVFGWCLYELCSYFIYTVLIPIVFPLIVSQIVDLPKEVGEGWVENRRGYKCMAKELRLYHRLTLPGIKVNHAKYSALEWTSISWAVGVVMAAPILAFLSTHLDRGRNQAVIAIAATAIGAIFCLPAGFFRTVWIFPPYIAVIIAAITVASACHTRHLGLMVRGFTGPAIQKARFHLRRGVSGWLSLYAAAAGSLGAAIFASFTYHMLKGGDEFTSLWVVSIYSGLIWLVGVLHFLTTNRPSNRPCISRAHAFSIFKFPHALGSLAGVFLSSLTTMCLFTGTVLYLVGDLCYTPKSLLFFWLTYFIFPILSLPFMHPFQHLLKTDSMKMQVLGFALSAFTAGMGFYFRGMNWRRRHVLVLTLFQSASTGILHAFGRVLLLDCSPYGKEGAFSTWFMLMKVLGTGVGFTIASLSPGNVRVSFGVAFFTSIAAMVVLIFGNVSDFDGAVGAGHVVDHGGNYGDDHGVDSTAGSSAEIKESSVQIN</sequence>
<feature type="transmembrane region" description="Helical" evidence="1">
    <location>
        <begin position="150"/>
        <end position="169"/>
    </location>
</feature>
<feature type="transmembrane region" description="Helical" evidence="1">
    <location>
        <begin position="429"/>
        <end position="449"/>
    </location>
</feature>
<dbReference type="AlphaFoldDB" id="A0A8K0MJ17"/>
<evidence type="ECO:0000313" key="3">
    <source>
        <dbReference type="Proteomes" id="UP000796880"/>
    </source>
</evidence>
<dbReference type="Gene3D" id="1.20.1250.20">
    <property type="entry name" value="MFS general substrate transporter like domains"/>
    <property type="match status" value="1"/>
</dbReference>
<gene>
    <name evidence="2" type="ORF">FNV43_RR08552</name>
</gene>
<dbReference type="OrthoDB" id="1869137at2759"/>
<accession>A0A8K0MJ17</accession>
<feature type="transmembrane region" description="Helical" evidence="1">
    <location>
        <begin position="206"/>
        <end position="223"/>
    </location>
</feature>
<comment type="caution">
    <text evidence="2">The sequence shown here is derived from an EMBL/GenBank/DDBJ whole genome shotgun (WGS) entry which is preliminary data.</text>
</comment>
<evidence type="ECO:0000313" key="2">
    <source>
        <dbReference type="EMBL" id="KAF3447846.1"/>
    </source>
</evidence>
<dbReference type="InterPro" id="IPR036259">
    <property type="entry name" value="MFS_trans_sf"/>
</dbReference>